<organism evidence="2 3">
    <name type="scientific">Candidatus Xianfuyuplasma coldseepsis</name>
    <dbReference type="NCBI Taxonomy" id="2782163"/>
    <lineage>
        <taxon>Bacteria</taxon>
        <taxon>Bacillati</taxon>
        <taxon>Mycoplasmatota</taxon>
        <taxon>Mollicutes</taxon>
        <taxon>Candidatus Izemoplasmatales</taxon>
        <taxon>Candidatus Izemoplasmataceae</taxon>
        <taxon>Candidatus Xianfuyuplasma</taxon>
    </lineage>
</organism>
<sequence length="78" mass="9392">MVKRKSLIVHFRSPKVVKQIERFASVSYYHKKRRYAVCYVNEADMEMVMAKLKKLKLVKKVEESLFETDEYTIDFNVK</sequence>
<dbReference type="RefSeq" id="WP_258877325.1">
    <property type="nucleotide sequence ID" value="NZ_CP048914.1"/>
</dbReference>
<proteinExistence type="predicted"/>
<dbReference type="Proteomes" id="UP000514720">
    <property type="component" value="Chromosome"/>
</dbReference>
<dbReference type="EMBL" id="CP048914">
    <property type="protein sequence ID" value="QMS85525.1"/>
    <property type="molecule type" value="Genomic_DNA"/>
</dbReference>
<keyword evidence="1" id="KW-0963">Cytoplasm</keyword>
<dbReference type="AlphaFoldDB" id="A0A7L7KSE8"/>
<dbReference type="KEGG" id="xcl:G4Z02_07145"/>
<gene>
    <name evidence="2" type="ORF">G4Z02_07145</name>
</gene>
<accession>A0A7L7KSE8</accession>
<keyword evidence="3" id="KW-1185">Reference proteome</keyword>
<evidence type="ECO:0000256" key="1">
    <source>
        <dbReference type="ARBA" id="ARBA00022490"/>
    </source>
</evidence>
<name>A0A7L7KSE8_9MOLU</name>
<reference evidence="2 3" key="1">
    <citation type="submission" date="2020-02" db="EMBL/GenBank/DDBJ databases">
        <authorList>
            <person name="Zheng R.K."/>
            <person name="Sun C.M."/>
        </authorList>
    </citation>
    <scope>NUCLEOTIDE SEQUENCE [LARGE SCALE GENOMIC DNA]</scope>
    <source>
        <strain evidence="3">zrk13</strain>
    </source>
</reference>
<evidence type="ECO:0000313" key="2">
    <source>
        <dbReference type="EMBL" id="QMS85525.1"/>
    </source>
</evidence>
<protein>
    <submittedName>
        <fullName evidence="2">DUF2129 domain-containing protein</fullName>
    </submittedName>
</protein>
<dbReference type="InterPro" id="IPR016979">
    <property type="entry name" value="DUF2129"/>
</dbReference>
<evidence type="ECO:0000313" key="3">
    <source>
        <dbReference type="Proteomes" id="UP000514720"/>
    </source>
</evidence>
<dbReference type="Pfam" id="PF09902">
    <property type="entry name" value="DUF2129"/>
    <property type="match status" value="1"/>
</dbReference>